<feature type="domain" description="Type II methyltransferase M.TaqI-like" evidence="7">
    <location>
        <begin position="520"/>
        <end position="624"/>
    </location>
</feature>
<evidence type="ECO:0000256" key="6">
    <source>
        <dbReference type="PROSITE-ProRule" id="PRU01016"/>
    </source>
</evidence>
<dbReference type="SUPFAM" id="SSF53335">
    <property type="entry name" value="S-adenosyl-L-methionine-dependent methyltransferases"/>
    <property type="match status" value="2"/>
</dbReference>
<keyword evidence="4 6" id="KW-0949">S-adenosyl-L-methionine</keyword>
<evidence type="ECO:0000259" key="7">
    <source>
        <dbReference type="Pfam" id="PF07669"/>
    </source>
</evidence>
<feature type="active site" evidence="6">
    <location>
        <position position="94"/>
    </location>
</feature>
<protein>
    <recommendedName>
        <fullName evidence="1">DNA (cytosine-5-)-methyltransferase</fullName>
        <ecNumber evidence="1">2.1.1.37</ecNumber>
    </recommendedName>
</protein>
<dbReference type="Pfam" id="PF07669">
    <property type="entry name" value="Eco57I"/>
    <property type="match status" value="1"/>
</dbReference>
<dbReference type="GO" id="GO:0032259">
    <property type="term" value="P:methylation"/>
    <property type="evidence" value="ECO:0007669"/>
    <property type="project" value="UniProtKB-KW"/>
</dbReference>
<dbReference type="EMBL" id="PPTO01000011">
    <property type="protein sequence ID" value="RDB57770.1"/>
    <property type="molecule type" value="Genomic_DNA"/>
</dbReference>
<dbReference type="PROSITE" id="PS51257">
    <property type="entry name" value="PROKAR_LIPOPROTEIN"/>
    <property type="match status" value="1"/>
</dbReference>
<dbReference type="Proteomes" id="UP000253975">
    <property type="component" value="Unassembled WGS sequence"/>
</dbReference>
<dbReference type="GO" id="GO:0009007">
    <property type="term" value="F:site-specific DNA-methyltransferase (adenine-specific) activity"/>
    <property type="evidence" value="ECO:0007669"/>
    <property type="project" value="UniProtKB-EC"/>
</dbReference>
<dbReference type="GO" id="GO:0044027">
    <property type="term" value="P:negative regulation of gene expression via chromosomal CpG island methylation"/>
    <property type="evidence" value="ECO:0007669"/>
    <property type="project" value="TreeGrafter"/>
</dbReference>
<dbReference type="Gene3D" id="3.90.120.10">
    <property type="entry name" value="DNA Methylase, subunit A, domain 2"/>
    <property type="match status" value="1"/>
</dbReference>
<keyword evidence="5" id="KW-0680">Restriction system</keyword>
<proteinExistence type="inferred from homology"/>
<evidence type="ECO:0000313" key="8">
    <source>
        <dbReference type="EMBL" id="RDB57770.1"/>
    </source>
</evidence>
<keyword evidence="2 6" id="KW-0489">Methyltransferase</keyword>
<dbReference type="PROSITE" id="PS51679">
    <property type="entry name" value="SAM_MT_C5"/>
    <property type="match status" value="1"/>
</dbReference>
<sequence length="839" mass="95618">MLRDGTPTYVSLFSSAGVGCYGFKQEGYQCVASNELSARRMAVQKANEKCRYDEGYIVGDITEPVVKKKIFDEITRWHKLGNDSVDVLVATPPCQGISVINHKKNENDIARNSLVVESVHVVKQVQPRFFVFENVQAFQKTICVPKDGAPIRIGDYIERELGADYEISGRVLNFMNYGANSSRTRTLVIGVNKRYRNYIAPIQLFPAFRAEKTLRDVIGAFPELRWGEISDIDFYHAFRVYKPSMRSWIHDLKEGESAFDNADPQKRPHRIVDGKRIENARKNRDKYTRQLWDRFPQCITTRNDQLAAQNTIHPEQDRVLSIRELMALMTIPDSFRWVAYGLEELNSLAPEQKKEIYKKNEMNIRQCIGEAVPTEVMRQIACRIRGFLSSNHLSPHEAAATASTLSQNGKGALQLYVSNNPDGVDEASLMRVVELCNAKREENAAYYTNRFITNKVANALPVFAKEHIRILEPSVGAGGFLPVIFKTYEYATKVTLEVVDIDGDSIRNLKLLLKRMDVPSNFEIVFHEADFLLVDFPHRFDIAIGNPPFSKIKNPSEEILKALENNVNKDTKDMAEAFLEKCLRISDCVALVLNKTILSSSEYEATRNMLRDMKINTVIDFGRYGFNGVSIETMCLIVYPNAAPGKTSVRNTKYNMVLEQRQSYITDRQYPSFLIYRDDFFDSVASRLQFGVFRVFRDRQITKKLTTASPSANSIWVVKAKNINDDGSGVSHIDNYDVYIDLDVAKGTNAFSYVGREDVYLTPNMTYNPRVVRNDFAAIADGSVAVLIPKVPMELSERQRLFFSTDEYRRFYRVARNLSTQSINVDANSVFFYGVLKNE</sequence>
<evidence type="ECO:0000313" key="9">
    <source>
        <dbReference type="Proteomes" id="UP000253975"/>
    </source>
</evidence>
<comment type="similarity">
    <text evidence="6">Belongs to the class I-like SAM-binding methyltransferase superfamily. C5-methyltransferase family.</text>
</comment>
<dbReference type="Pfam" id="PF00145">
    <property type="entry name" value="DNA_methylase"/>
    <property type="match status" value="1"/>
</dbReference>
<dbReference type="RefSeq" id="WP_114615861.1">
    <property type="nucleotide sequence ID" value="NZ_PPTO01000011.1"/>
</dbReference>
<evidence type="ECO:0000256" key="1">
    <source>
        <dbReference type="ARBA" id="ARBA00011975"/>
    </source>
</evidence>
<dbReference type="Gene3D" id="3.40.50.150">
    <property type="entry name" value="Vaccinia Virus protein VP39"/>
    <property type="match status" value="2"/>
</dbReference>
<dbReference type="EC" id="2.1.1.37" evidence="1"/>
<dbReference type="PROSITE" id="PS00092">
    <property type="entry name" value="N6_MTASE"/>
    <property type="match status" value="1"/>
</dbReference>
<name>A0A369LEL8_9ACTN</name>
<comment type="caution">
    <text evidence="8">The sequence shown here is derived from an EMBL/GenBank/DDBJ whole genome shotgun (WGS) entry which is preliminary data.</text>
</comment>
<dbReference type="AlphaFoldDB" id="A0A369LEL8"/>
<organism evidence="8 9">
    <name type="scientific">Slackia isoflavoniconvertens</name>
    <dbReference type="NCBI Taxonomy" id="572010"/>
    <lineage>
        <taxon>Bacteria</taxon>
        <taxon>Bacillati</taxon>
        <taxon>Actinomycetota</taxon>
        <taxon>Coriobacteriia</taxon>
        <taxon>Eggerthellales</taxon>
        <taxon>Eggerthellaceae</taxon>
        <taxon>Slackia</taxon>
    </lineage>
</organism>
<gene>
    <name evidence="8" type="ORF">C1881_07240</name>
</gene>
<evidence type="ECO:0000256" key="2">
    <source>
        <dbReference type="ARBA" id="ARBA00022603"/>
    </source>
</evidence>
<dbReference type="InterPro" id="IPR011639">
    <property type="entry name" value="MethylTrfase_TaqI-like_dom"/>
</dbReference>
<dbReference type="PANTHER" id="PTHR10629">
    <property type="entry name" value="CYTOSINE-SPECIFIC METHYLTRANSFERASE"/>
    <property type="match status" value="1"/>
</dbReference>
<dbReference type="GO" id="GO:0003886">
    <property type="term" value="F:DNA (cytosine-5-)-methyltransferase activity"/>
    <property type="evidence" value="ECO:0007669"/>
    <property type="project" value="TreeGrafter"/>
</dbReference>
<dbReference type="PANTHER" id="PTHR10629:SF52">
    <property type="entry name" value="DNA (CYTOSINE-5)-METHYLTRANSFERASE 1"/>
    <property type="match status" value="1"/>
</dbReference>
<keyword evidence="3 6" id="KW-0808">Transferase</keyword>
<dbReference type="InterPro" id="IPR018117">
    <property type="entry name" value="C5_DNA_meth_AS"/>
</dbReference>
<dbReference type="PROSITE" id="PS00094">
    <property type="entry name" value="C5_MTASE_1"/>
    <property type="match status" value="1"/>
</dbReference>
<dbReference type="InterPro" id="IPR002052">
    <property type="entry name" value="DNA_methylase_N6_adenine_CS"/>
</dbReference>
<dbReference type="PRINTS" id="PR00507">
    <property type="entry name" value="N12N6MTFRASE"/>
</dbReference>
<reference evidence="8 9" key="1">
    <citation type="journal article" date="2018" name="Elife">
        <title>Discovery and characterization of a prevalent human gut bacterial enzyme sufficient for the inactivation of a family of plant toxins.</title>
        <authorList>
            <person name="Koppel N."/>
            <person name="Bisanz J.E."/>
            <person name="Pandelia M.E."/>
            <person name="Turnbaugh P.J."/>
            <person name="Balskus E.P."/>
        </authorList>
    </citation>
    <scope>NUCLEOTIDE SEQUENCE [LARGE SCALE GENOMIC DNA]</scope>
    <source>
        <strain evidence="8 9">OB21 GAM31</strain>
    </source>
</reference>
<dbReference type="InterPro" id="IPR050390">
    <property type="entry name" value="C5-Methyltransferase"/>
</dbReference>
<dbReference type="InterPro" id="IPR029063">
    <property type="entry name" value="SAM-dependent_MTases_sf"/>
</dbReference>
<accession>A0A369LEL8</accession>
<dbReference type="CDD" id="cd02440">
    <property type="entry name" value="AdoMet_MTases"/>
    <property type="match status" value="1"/>
</dbReference>
<evidence type="ECO:0000256" key="4">
    <source>
        <dbReference type="ARBA" id="ARBA00022691"/>
    </source>
</evidence>
<dbReference type="GO" id="GO:0003677">
    <property type="term" value="F:DNA binding"/>
    <property type="evidence" value="ECO:0007669"/>
    <property type="project" value="TreeGrafter"/>
</dbReference>
<evidence type="ECO:0000256" key="5">
    <source>
        <dbReference type="ARBA" id="ARBA00022747"/>
    </source>
</evidence>
<dbReference type="GO" id="GO:0009307">
    <property type="term" value="P:DNA restriction-modification system"/>
    <property type="evidence" value="ECO:0007669"/>
    <property type="project" value="UniProtKB-KW"/>
</dbReference>
<evidence type="ECO:0000256" key="3">
    <source>
        <dbReference type="ARBA" id="ARBA00022679"/>
    </source>
</evidence>
<dbReference type="InterPro" id="IPR001525">
    <property type="entry name" value="C5_MeTfrase"/>
</dbReference>